<dbReference type="Proteomes" id="UP001271648">
    <property type="component" value="Unassembled WGS sequence"/>
</dbReference>
<keyword evidence="1" id="KW-1133">Transmembrane helix</keyword>
<reference evidence="2 3" key="1">
    <citation type="submission" date="2023-06" db="EMBL/GenBank/DDBJ databases">
        <title>Sporosarcina sp. nov., isolated from Korean traditional fermented seafood 'Jeotgal'.</title>
        <authorList>
            <person name="Yang A.I."/>
            <person name="Shin N.-R."/>
        </authorList>
    </citation>
    <scope>NUCLEOTIDE SEQUENCE [LARGE SCALE GENOMIC DNA]</scope>
    <source>
        <strain evidence="2 3">KCTC43456</strain>
    </source>
</reference>
<proteinExistence type="predicted"/>
<keyword evidence="3" id="KW-1185">Reference proteome</keyword>
<protein>
    <recommendedName>
        <fullName evidence="4">DUF3137 domain-containing protein</fullName>
    </recommendedName>
</protein>
<dbReference type="RefSeq" id="WP_283733703.1">
    <property type="nucleotide sequence ID" value="NZ_CP125968.1"/>
</dbReference>
<sequence length="266" mass="30201">MKEIYRKTSIFSFIGGTGLTLYCILYYFIWYEGFSLNGDVLFELGIIGVFSLGAGVYFKKAYEKLIDHPVVDSEIDVENIGELILKRVPSLLPKLYNVDHNGQPLFQIKPAKGQFRNGLLLFQSFEKGMLFPVNYDIAALDGSILATFQIKNNVKQFTLTLKKPDGTVIGRYIQQLSKSAMKNRGTLYHADGLVWRQLEAKNMAGDIDVLDERGSRTASYRYGLFPYATLPAFQSTAHHEHVRFGAQISSEEKLAYVMIFFFWLDG</sequence>
<dbReference type="EMBL" id="JAUBDJ010000003">
    <property type="protein sequence ID" value="MDW0116821.1"/>
    <property type="molecule type" value="Genomic_DNA"/>
</dbReference>
<accession>A0AAW9A5U8</accession>
<gene>
    <name evidence="2" type="ORF">QTL97_07745</name>
</gene>
<dbReference type="AlphaFoldDB" id="A0AAW9A5U8"/>
<feature type="transmembrane region" description="Helical" evidence="1">
    <location>
        <begin position="41"/>
        <end position="58"/>
    </location>
</feature>
<evidence type="ECO:0000313" key="3">
    <source>
        <dbReference type="Proteomes" id="UP001271648"/>
    </source>
</evidence>
<evidence type="ECO:0008006" key="4">
    <source>
        <dbReference type="Google" id="ProtNLM"/>
    </source>
</evidence>
<keyword evidence="1" id="KW-0812">Transmembrane</keyword>
<evidence type="ECO:0000313" key="2">
    <source>
        <dbReference type="EMBL" id="MDW0116821.1"/>
    </source>
</evidence>
<comment type="caution">
    <text evidence="2">The sequence shown here is derived from an EMBL/GenBank/DDBJ whole genome shotgun (WGS) entry which is preliminary data.</text>
</comment>
<organism evidence="2 3">
    <name type="scientific">Sporosarcina thermotolerans</name>
    <dbReference type="NCBI Taxonomy" id="633404"/>
    <lineage>
        <taxon>Bacteria</taxon>
        <taxon>Bacillati</taxon>
        <taxon>Bacillota</taxon>
        <taxon>Bacilli</taxon>
        <taxon>Bacillales</taxon>
        <taxon>Caryophanaceae</taxon>
        <taxon>Sporosarcina</taxon>
    </lineage>
</organism>
<feature type="transmembrane region" description="Helical" evidence="1">
    <location>
        <begin position="9"/>
        <end position="29"/>
    </location>
</feature>
<keyword evidence="1" id="KW-0472">Membrane</keyword>
<evidence type="ECO:0000256" key="1">
    <source>
        <dbReference type="SAM" id="Phobius"/>
    </source>
</evidence>
<name>A0AAW9A5U8_9BACL</name>